<keyword evidence="6" id="KW-0808">Transferase</keyword>
<evidence type="ECO:0000313" key="7">
    <source>
        <dbReference type="Proteomes" id="UP000054785"/>
    </source>
</evidence>
<dbReference type="PATRIC" id="fig|45065.4.peg.1769"/>
<keyword evidence="2" id="KW-1003">Cell membrane</keyword>
<dbReference type="PANTHER" id="PTHR11048">
    <property type="entry name" value="PRENYLTRANSFERASES"/>
    <property type="match status" value="1"/>
</dbReference>
<dbReference type="GO" id="GO:0016765">
    <property type="term" value="F:transferase activity, transferring alkyl or aryl (other than methyl) groups"/>
    <property type="evidence" value="ECO:0007669"/>
    <property type="project" value="InterPro"/>
</dbReference>
<gene>
    <name evidence="6" type="ORF">Lgee_1632</name>
</gene>
<sequence length="291" mass="31760">MFGIRKLASKKWGAILALMRPQQWIKSVFVLPGMVYAGMPRDLLLPAVGACVAFALVSSAVYIMNDVRDLKDDCLHPRKKSRPLALGLVTVRHAVCLVLFTLFAGLVAAVAVSSTLFYLLLAYLGLSAMYNNGLRQVPVLDVVCIACGFMLRVLAGSIGIGLPVSRWLLITTTLLSLCIALSKRLLEKVLYKDTAARSVLASYTQKGLDRAVLITGLMSYLSFVAYTLRVHTGAVVFYLPLLPAAFGLYRFITILHQHPLTDDPMLVFLHDRASCLNALFFIALTLIAVGG</sequence>
<name>A0A0W0TSF4_9GAMM</name>
<keyword evidence="4" id="KW-1133">Transmembrane helix</keyword>
<dbReference type="STRING" id="45065.Lgee_1632"/>
<dbReference type="AlphaFoldDB" id="A0A0W0TSF4"/>
<dbReference type="GO" id="GO:0005886">
    <property type="term" value="C:plasma membrane"/>
    <property type="evidence" value="ECO:0007669"/>
    <property type="project" value="TreeGrafter"/>
</dbReference>
<accession>A0A0W0TSF4</accession>
<dbReference type="InterPro" id="IPR039653">
    <property type="entry name" value="Prenyltransferase"/>
</dbReference>
<keyword evidence="5" id="KW-0472">Membrane</keyword>
<reference evidence="6 7" key="1">
    <citation type="submission" date="2015-11" db="EMBL/GenBank/DDBJ databases">
        <title>Genomic analysis of 38 Legionella species identifies large and diverse effector repertoires.</title>
        <authorList>
            <person name="Burstein D."/>
            <person name="Amaro F."/>
            <person name="Zusman T."/>
            <person name="Lifshitz Z."/>
            <person name="Cohen O."/>
            <person name="Gilbert J.A."/>
            <person name="Pupko T."/>
            <person name="Shuman H.A."/>
            <person name="Segal G."/>
        </authorList>
    </citation>
    <scope>NUCLEOTIDE SEQUENCE [LARGE SCALE GENOMIC DNA]</scope>
    <source>
        <strain evidence="6 7">ATCC 49504</strain>
    </source>
</reference>
<protein>
    <submittedName>
        <fullName evidence="6">Phosphoribose diphosphate:decaprenyl-phosphate phosphoribosyltransferase</fullName>
    </submittedName>
</protein>
<dbReference type="PANTHER" id="PTHR11048:SF5">
    <property type="entry name" value="DECAPRENYL-PHOSPHATE PHOSPHORIBOSYLTRANSFERASE"/>
    <property type="match status" value="1"/>
</dbReference>
<evidence type="ECO:0000256" key="1">
    <source>
        <dbReference type="ARBA" id="ARBA00004141"/>
    </source>
</evidence>
<dbReference type="Proteomes" id="UP000054785">
    <property type="component" value="Unassembled WGS sequence"/>
</dbReference>
<keyword evidence="7" id="KW-1185">Reference proteome</keyword>
<dbReference type="InterPro" id="IPR044878">
    <property type="entry name" value="UbiA_sf"/>
</dbReference>
<keyword evidence="3" id="KW-0812">Transmembrane</keyword>
<dbReference type="InterPro" id="IPR000537">
    <property type="entry name" value="UbiA_prenyltransferase"/>
</dbReference>
<comment type="subcellular location">
    <subcellularLocation>
        <location evidence="1">Membrane</location>
        <topology evidence="1">Multi-pass membrane protein</topology>
    </subcellularLocation>
</comment>
<dbReference type="GO" id="GO:0016757">
    <property type="term" value="F:glycosyltransferase activity"/>
    <property type="evidence" value="ECO:0007669"/>
    <property type="project" value="UniProtKB-KW"/>
</dbReference>
<evidence type="ECO:0000313" key="6">
    <source>
        <dbReference type="EMBL" id="KTC98330.1"/>
    </source>
</evidence>
<dbReference type="OrthoDB" id="9803632at2"/>
<dbReference type="Pfam" id="PF01040">
    <property type="entry name" value="UbiA"/>
    <property type="match status" value="1"/>
</dbReference>
<dbReference type="EMBL" id="LNYC01000066">
    <property type="protein sequence ID" value="KTC98330.1"/>
    <property type="molecule type" value="Genomic_DNA"/>
</dbReference>
<evidence type="ECO:0000256" key="3">
    <source>
        <dbReference type="ARBA" id="ARBA00022692"/>
    </source>
</evidence>
<proteinExistence type="predicted"/>
<evidence type="ECO:0000256" key="2">
    <source>
        <dbReference type="ARBA" id="ARBA00022475"/>
    </source>
</evidence>
<evidence type="ECO:0000256" key="5">
    <source>
        <dbReference type="ARBA" id="ARBA00023136"/>
    </source>
</evidence>
<dbReference type="Gene3D" id="1.10.357.140">
    <property type="entry name" value="UbiA prenyltransferase"/>
    <property type="match status" value="1"/>
</dbReference>
<dbReference type="GO" id="GO:0009247">
    <property type="term" value="P:glycolipid biosynthetic process"/>
    <property type="evidence" value="ECO:0007669"/>
    <property type="project" value="TreeGrafter"/>
</dbReference>
<organism evidence="6 7">
    <name type="scientific">Legionella geestiana</name>
    <dbReference type="NCBI Taxonomy" id="45065"/>
    <lineage>
        <taxon>Bacteria</taxon>
        <taxon>Pseudomonadati</taxon>
        <taxon>Pseudomonadota</taxon>
        <taxon>Gammaproteobacteria</taxon>
        <taxon>Legionellales</taxon>
        <taxon>Legionellaceae</taxon>
        <taxon>Legionella</taxon>
    </lineage>
</organism>
<comment type="caution">
    <text evidence="6">The sequence shown here is derived from an EMBL/GenBank/DDBJ whole genome shotgun (WGS) entry which is preliminary data.</text>
</comment>
<evidence type="ECO:0000256" key="4">
    <source>
        <dbReference type="ARBA" id="ARBA00022989"/>
    </source>
</evidence>
<keyword evidence="6" id="KW-0328">Glycosyltransferase</keyword>
<dbReference type="CDD" id="cd13963">
    <property type="entry name" value="PT_UbiA_2"/>
    <property type="match status" value="1"/>
</dbReference>